<name>A0ABV0F0I9_9ENTE</name>
<organism evidence="2 3">
    <name type="scientific">Enterococcus diestrammenae</name>
    <dbReference type="NCBI Taxonomy" id="1155073"/>
    <lineage>
        <taxon>Bacteria</taxon>
        <taxon>Bacillati</taxon>
        <taxon>Bacillota</taxon>
        <taxon>Bacilli</taxon>
        <taxon>Lactobacillales</taxon>
        <taxon>Enterococcaceae</taxon>
        <taxon>Enterococcus</taxon>
    </lineage>
</organism>
<evidence type="ECO:0000313" key="3">
    <source>
        <dbReference type="Proteomes" id="UP001429357"/>
    </source>
</evidence>
<keyword evidence="3" id="KW-1185">Reference proteome</keyword>
<dbReference type="Proteomes" id="UP001429357">
    <property type="component" value="Unassembled WGS sequence"/>
</dbReference>
<protein>
    <submittedName>
        <fullName evidence="2">Uncharacterized protein</fullName>
    </submittedName>
</protein>
<feature type="compositionally biased region" description="Basic and acidic residues" evidence="1">
    <location>
        <begin position="22"/>
        <end position="34"/>
    </location>
</feature>
<evidence type="ECO:0000256" key="1">
    <source>
        <dbReference type="SAM" id="MobiDB-lite"/>
    </source>
</evidence>
<proteinExistence type="predicted"/>
<reference evidence="2" key="1">
    <citation type="submission" date="2016-06" db="EMBL/GenBank/DDBJ databases">
        <authorList>
            <person name="Van Tyne D."/>
        </authorList>
    </citation>
    <scope>NUCLEOTIDE SEQUENCE</scope>
    <source>
        <strain evidence="2">JM9A</strain>
    </source>
</reference>
<sequence length="34" mass="3917">MAYQRINFILNKIDNPSGRRKPNGEKEISNEGNI</sequence>
<dbReference type="EMBL" id="MAEI02000001">
    <property type="protein sequence ID" value="MEO1780567.1"/>
    <property type="molecule type" value="Genomic_DNA"/>
</dbReference>
<gene>
    <name evidence="2" type="ORF">BAU18_000106</name>
</gene>
<feature type="region of interest" description="Disordered" evidence="1">
    <location>
        <begin position="13"/>
        <end position="34"/>
    </location>
</feature>
<accession>A0ABV0F0I9</accession>
<reference evidence="2" key="2">
    <citation type="submission" date="2024-02" db="EMBL/GenBank/DDBJ databases">
        <title>The Genome Sequence of Enterococcus diestrammenae JM9A.</title>
        <authorList>
            <person name="Earl A."/>
            <person name="Manson A."/>
            <person name="Gilmore M."/>
            <person name="Sanders J."/>
            <person name="Shea T."/>
            <person name="Howe W."/>
            <person name="Livny J."/>
            <person name="Cuomo C."/>
            <person name="Neafsey D."/>
            <person name="Birren B."/>
        </authorList>
    </citation>
    <scope>NUCLEOTIDE SEQUENCE</scope>
    <source>
        <strain evidence="2">JM9A</strain>
    </source>
</reference>
<evidence type="ECO:0000313" key="2">
    <source>
        <dbReference type="EMBL" id="MEO1780567.1"/>
    </source>
</evidence>
<comment type="caution">
    <text evidence="2">The sequence shown here is derived from an EMBL/GenBank/DDBJ whole genome shotgun (WGS) entry which is preliminary data.</text>
</comment>